<dbReference type="InterPro" id="IPR006311">
    <property type="entry name" value="TAT_signal"/>
</dbReference>
<organism evidence="1">
    <name type="scientific">freshwater metagenome</name>
    <dbReference type="NCBI Taxonomy" id="449393"/>
    <lineage>
        <taxon>unclassified sequences</taxon>
        <taxon>metagenomes</taxon>
        <taxon>ecological metagenomes</taxon>
    </lineage>
</organism>
<dbReference type="SUPFAM" id="SSF47240">
    <property type="entry name" value="Ferritin-like"/>
    <property type="match status" value="1"/>
</dbReference>
<proteinExistence type="predicted"/>
<name>A0A6J7P4W2_9ZZZZ</name>
<dbReference type="AlphaFoldDB" id="A0A6J7P4W2"/>
<evidence type="ECO:0000313" key="1">
    <source>
        <dbReference type="EMBL" id="CAB5000261.1"/>
    </source>
</evidence>
<dbReference type="PROSITE" id="PS51318">
    <property type="entry name" value="TAT"/>
    <property type="match status" value="1"/>
</dbReference>
<sequence>MDNHQVESPETSVTSRRRLLSALVAGGAFATAAPLLAGRASAAEGGSSFPTRDPQDNNALNNALAREARMVGTYRIAVAAVSADDEVAGLTLILDHHIAYVQAIKGYLGPDAKDAPETPLSSPSGSLKAMAATLAELEDDTATIHTDILAILSGMDAAKIIASIIIVEARHSAALNMISGTSPLVASGN</sequence>
<dbReference type="Gene3D" id="1.20.1260.10">
    <property type="match status" value="1"/>
</dbReference>
<dbReference type="InterPro" id="IPR009078">
    <property type="entry name" value="Ferritin-like_SF"/>
</dbReference>
<protein>
    <submittedName>
        <fullName evidence="1">Unannotated protein</fullName>
    </submittedName>
</protein>
<dbReference type="EMBL" id="CAFBPC010000039">
    <property type="protein sequence ID" value="CAB5000261.1"/>
    <property type="molecule type" value="Genomic_DNA"/>
</dbReference>
<dbReference type="Pfam" id="PF13668">
    <property type="entry name" value="Ferritin_2"/>
    <property type="match status" value="1"/>
</dbReference>
<reference evidence="1" key="1">
    <citation type="submission" date="2020-05" db="EMBL/GenBank/DDBJ databases">
        <authorList>
            <person name="Chiriac C."/>
            <person name="Salcher M."/>
            <person name="Ghai R."/>
            <person name="Kavagutti S V."/>
        </authorList>
    </citation>
    <scope>NUCLEOTIDE SEQUENCE</scope>
</reference>
<dbReference type="InterPro" id="IPR012347">
    <property type="entry name" value="Ferritin-like"/>
</dbReference>
<accession>A0A6J7P4W2</accession>
<gene>
    <name evidence="1" type="ORF">UFOPK4057_00261</name>
</gene>